<reference evidence="2 3" key="1">
    <citation type="submission" date="2009-02" db="EMBL/GenBank/DDBJ databases">
        <authorList>
            <person name="Fulton L."/>
            <person name="Clifton S."/>
            <person name="Fulton B."/>
            <person name="Xu J."/>
            <person name="Minx P."/>
            <person name="Pepin K.H."/>
            <person name="Johnson M."/>
            <person name="Bhonagiri V."/>
            <person name="Nash W.E."/>
            <person name="Mardis E.R."/>
            <person name="Wilson R.K."/>
        </authorList>
    </citation>
    <scope>NUCLEOTIDE SEQUENCE [LARGE SCALE GENOMIC DNA]</scope>
    <source>
        <strain evidence="2 3">DSM 16841</strain>
    </source>
</reference>
<dbReference type="EMBL" id="ACFY01000033">
    <property type="protein sequence ID" value="EEG95382.1"/>
    <property type="molecule type" value="Genomic_DNA"/>
</dbReference>
<evidence type="ECO:0000256" key="1">
    <source>
        <dbReference type="ARBA" id="ARBA00022679"/>
    </source>
</evidence>
<accession>C0FPX5</accession>
<proteinExistence type="predicted"/>
<evidence type="ECO:0000313" key="3">
    <source>
        <dbReference type="Proteomes" id="UP000003561"/>
    </source>
</evidence>
<reference evidence="2 3" key="2">
    <citation type="submission" date="2009-03" db="EMBL/GenBank/DDBJ databases">
        <title>Draft genome sequence of Roseburia inulinivorans (DSM 16841).</title>
        <authorList>
            <person name="Sudarsanam P."/>
            <person name="Ley R."/>
            <person name="Guruge J."/>
            <person name="Turnbaugh P.J."/>
            <person name="Mahowald M."/>
            <person name="Liep D."/>
            <person name="Gordon J."/>
        </authorList>
    </citation>
    <scope>NUCLEOTIDE SEQUENCE [LARGE SCALE GENOMIC DNA]</scope>
    <source>
        <strain evidence="2 3">DSM 16841</strain>
    </source>
</reference>
<dbReference type="AlphaFoldDB" id="C0FPX5"/>
<dbReference type="GO" id="GO:0016743">
    <property type="term" value="F:carboxyl- or carbamoyltransferase activity"/>
    <property type="evidence" value="ECO:0007669"/>
    <property type="project" value="InterPro"/>
</dbReference>
<sequence length="95" mass="10800">MSRSEKRIKHENEAAAGKYSVAACSILEENAAGKLLFVEKGMHFKIQAEKDGRMMNLKGRNFLKLMDYTPEEILYLIDLAADLKKKKKKASYMTA</sequence>
<keyword evidence="1 2" id="KW-0808">Transferase</keyword>
<comment type="caution">
    <text evidence="2">The sequence shown here is derived from an EMBL/GenBank/DDBJ whole genome shotgun (WGS) entry which is preliminary data.</text>
</comment>
<organism evidence="2 3">
    <name type="scientific">Roseburia inulinivorans DSM 16841</name>
    <dbReference type="NCBI Taxonomy" id="622312"/>
    <lineage>
        <taxon>Bacteria</taxon>
        <taxon>Bacillati</taxon>
        <taxon>Bacillota</taxon>
        <taxon>Clostridia</taxon>
        <taxon>Lachnospirales</taxon>
        <taxon>Lachnospiraceae</taxon>
        <taxon>Roseburia</taxon>
    </lineage>
</organism>
<dbReference type="Gene3D" id="3.40.50.1370">
    <property type="entry name" value="Aspartate/ornithine carbamoyltransferase"/>
    <property type="match status" value="1"/>
</dbReference>
<evidence type="ECO:0000313" key="2">
    <source>
        <dbReference type="EMBL" id="EEG95382.1"/>
    </source>
</evidence>
<name>C0FPX5_9FIRM</name>
<dbReference type="InterPro" id="IPR036901">
    <property type="entry name" value="Asp/Orn_carbamoylTrfase_sf"/>
</dbReference>
<gene>
    <name evidence="2" type="ORF">ROSEINA2194_00778</name>
</gene>
<dbReference type="eggNOG" id="COG0078">
    <property type="taxonomic scope" value="Bacteria"/>
</dbReference>
<dbReference type="GO" id="GO:0006520">
    <property type="term" value="P:amino acid metabolic process"/>
    <property type="evidence" value="ECO:0007669"/>
    <property type="project" value="InterPro"/>
</dbReference>
<dbReference type="SUPFAM" id="SSF53671">
    <property type="entry name" value="Aspartate/ornithine carbamoyltransferase"/>
    <property type="match status" value="1"/>
</dbReference>
<dbReference type="Proteomes" id="UP000003561">
    <property type="component" value="Unassembled WGS sequence"/>
</dbReference>
<dbReference type="GO" id="GO:0016597">
    <property type="term" value="F:amino acid binding"/>
    <property type="evidence" value="ECO:0007669"/>
    <property type="project" value="InterPro"/>
</dbReference>
<protein>
    <submittedName>
        <fullName evidence="2">Ornithine carbamoyltransferase domain protein</fullName>
    </submittedName>
</protein>